<evidence type="ECO:0000256" key="2">
    <source>
        <dbReference type="ARBA" id="ARBA00022448"/>
    </source>
</evidence>
<evidence type="ECO:0000256" key="5">
    <source>
        <dbReference type="ARBA" id="ARBA00023004"/>
    </source>
</evidence>
<dbReference type="Proteomes" id="UP000606194">
    <property type="component" value="Unassembled WGS sequence"/>
</dbReference>
<comment type="caution">
    <text evidence="10">The sequence shown here is derived from an EMBL/GenBank/DDBJ whole genome shotgun (WGS) entry which is preliminary data.</text>
</comment>
<accession>A0A918GCX9</accession>
<dbReference type="RefSeq" id="WP_190153895.1">
    <property type="nucleotide sequence ID" value="NZ_BMTL01000049.1"/>
</dbReference>
<comment type="cofactor">
    <cofactor evidence="1">
        <name>[3Fe-4S] cluster</name>
        <dbReference type="ChEBI" id="CHEBI:21137"/>
    </cofactor>
</comment>
<feature type="domain" description="4Fe-4S ferredoxin-type" evidence="9">
    <location>
        <begin position="1"/>
        <end position="29"/>
    </location>
</feature>
<dbReference type="AlphaFoldDB" id="A0A918GCX9"/>
<keyword evidence="11" id="KW-1185">Reference proteome</keyword>
<evidence type="ECO:0000256" key="6">
    <source>
        <dbReference type="ARBA" id="ARBA00023014"/>
    </source>
</evidence>
<gene>
    <name evidence="10" type="ORF">GCM10010269_76210</name>
</gene>
<sequence length="76" mass="7908">MKIIVDQNKCTGPGICESLAPEVFEVNSAGDLVPLTDTVPDGCVAQVEEAIAGCPTEVLRLSGDARGHRGSRKTAL</sequence>
<evidence type="ECO:0000256" key="8">
    <source>
        <dbReference type="RuleBase" id="RU368020"/>
    </source>
</evidence>
<keyword evidence="5 8" id="KW-0408">Iron</keyword>
<dbReference type="PROSITE" id="PS51379">
    <property type="entry name" value="4FE4S_FER_2"/>
    <property type="match status" value="1"/>
</dbReference>
<organism evidence="10 11">
    <name type="scientific">Streptomyces humidus</name>
    <dbReference type="NCBI Taxonomy" id="52259"/>
    <lineage>
        <taxon>Bacteria</taxon>
        <taxon>Bacillati</taxon>
        <taxon>Actinomycetota</taxon>
        <taxon>Actinomycetes</taxon>
        <taxon>Kitasatosporales</taxon>
        <taxon>Streptomycetaceae</taxon>
        <taxon>Streptomyces</taxon>
    </lineage>
</organism>
<keyword evidence="3 8" id="KW-0479">Metal-binding</keyword>
<comment type="function">
    <text evidence="8">Ferredoxins are iron-sulfur proteins that transfer electrons in a wide variety of metabolic reactions.</text>
</comment>
<keyword evidence="4 8" id="KW-0249">Electron transport</keyword>
<evidence type="ECO:0000259" key="9">
    <source>
        <dbReference type="PROSITE" id="PS51379"/>
    </source>
</evidence>
<evidence type="ECO:0000313" key="10">
    <source>
        <dbReference type="EMBL" id="GGS26373.1"/>
    </source>
</evidence>
<dbReference type="InterPro" id="IPR051269">
    <property type="entry name" value="Fe-S_cluster_ET"/>
</dbReference>
<evidence type="ECO:0000256" key="1">
    <source>
        <dbReference type="ARBA" id="ARBA00001927"/>
    </source>
</evidence>
<dbReference type="PANTHER" id="PTHR36923:SF3">
    <property type="entry name" value="FERREDOXIN"/>
    <property type="match status" value="1"/>
</dbReference>
<protein>
    <recommendedName>
        <fullName evidence="8">Ferredoxin</fullName>
    </recommendedName>
</protein>
<reference evidence="10" key="1">
    <citation type="journal article" date="2014" name="Int. J. Syst. Evol. Microbiol.">
        <title>Complete genome sequence of Corynebacterium casei LMG S-19264T (=DSM 44701T), isolated from a smear-ripened cheese.</title>
        <authorList>
            <consortium name="US DOE Joint Genome Institute (JGI-PGF)"/>
            <person name="Walter F."/>
            <person name="Albersmeier A."/>
            <person name="Kalinowski J."/>
            <person name="Ruckert C."/>
        </authorList>
    </citation>
    <scope>NUCLEOTIDE SEQUENCE</scope>
    <source>
        <strain evidence="10">JCM 4386</strain>
    </source>
</reference>
<keyword evidence="6 8" id="KW-0411">Iron-sulfur</keyword>
<reference evidence="10" key="2">
    <citation type="submission" date="2020-09" db="EMBL/GenBank/DDBJ databases">
        <authorList>
            <person name="Sun Q."/>
            <person name="Ohkuma M."/>
        </authorList>
    </citation>
    <scope>NUCLEOTIDE SEQUENCE</scope>
    <source>
        <strain evidence="10">JCM 4386</strain>
    </source>
</reference>
<dbReference type="PANTHER" id="PTHR36923">
    <property type="entry name" value="FERREDOXIN"/>
    <property type="match status" value="1"/>
</dbReference>
<evidence type="ECO:0000313" key="11">
    <source>
        <dbReference type="Proteomes" id="UP000606194"/>
    </source>
</evidence>
<keyword evidence="2 8" id="KW-0813">Transport</keyword>
<evidence type="ECO:0000256" key="7">
    <source>
        <dbReference type="ARBA" id="ARBA00023291"/>
    </source>
</evidence>
<dbReference type="PRINTS" id="PR00352">
    <property type="entry name" value="3FE4SFRDOXIN"/>
</dbReference>
<dbReference type="GO" id="GO:0051538">
    <property type="term" value="F:3 iron, 4 sulfur cluster binding"/>
    <property type="evidence" value="ECO:0007669"/>
    <property type="project" value="UniProtKB-KW"/>
</dbReference>
<keyword evidence="7" id="KW-0003">3Fe-4S</keyword>
<dbReference type="GO" id="GO:0005506">
    <property type="term" value="F:iron ion binding"/>
    <property type="evidence" value="ECO:0007669"/>
    <property type="project" value="UniProtKB-UniRule"/>
</dbReference>
<proteinExistence type="predicted"/>
<dbReference type="Pfam" id="PF13459">
    <property type="entry name" value="Fer4_15"/>
    <property type="match status" value="1"/>
</dbReference>
<dbReference type="InterPro" id="IPR001080">
    <property type="entry name" value="3Fe4S_ferredoxin"/>
</dbReference>
<dbReference type="SUPFAM" id="SSF54862">
    <property type="entry name" value="4Fe-4S ferredoxins"/>
    <property type="match status" value="1"/>
</dbReference>
<dbReference type="Gene3D" id="3.30.70.20">
    <property type="match status" value="1"/>
</dbReference>
<dbReference type="GO" id="GO:0009055">
    <property type="term" value="F:electron transfer activity"/>
    <property type="evidence" value="ECO:0007669"/>
    <property type="project" value="UniProtKB-UniRule"/>
</dbReference>
<name>A0A918GCX9_9ACTN</name>
<evidence type="ECO:0000256" key="4">
    <source>
        <dbReference type="ARBA" id="ARBA00022982"/>
    </source>
</evidence>
<evidence type="ECO:0000256" key="3">
    <source>
        <dbReference type="ARBA" id="ARBA00022723"/>
    </source>
</evidence>
<dbReference type="InterPro" id="IPR017896">
    <property type="entry name" value="4Fe4S_Fe-S-bd"/>
</dbReference>
<dbReference type="EMBL" id="BMTL01000049">
    <property type="protein sequence ID" value="GGS26373.1"/>
    <property type="molecule type" value="Genomic_DNA"/>
</dbReference>